<reference evidence="1" key="1">
    <citation type="journal article" date="2014" name="Int. J. Syst. Evol. Microbiol.">
        <title>Complete genome sequence of Corynebacterium casei LMG S-19264T (=DSM 44701T), isolated from a smear-ripened cheese.</title>
        <authorList>
            <consortium name="US DOE Joint Genome Institute (JGI-PGF)"/>
            <person name="Walter F."/>
            <person name="Albersmeier A."/>
            <person name="Kalinowski J."/>
            <person name="Ruckert C."/>
        </authorList>
    </citation>
    <scope>NUCLEOTIDE SEQUENCE</scope>
    <source>
        <strain evidence="1">JCM 14265</strain>
    </source>
</reference>
<protein>
    <submittedName>
        <fullName evidence="1">Uncharacterized protein</fullName>
    </submittedName>
</protein>
<name>A0AAV3SNS9_9EURY</name>
<evidence type="ECO:0000313" key="3">
    <source>
        <dbReference type="Proteomes" id="UP001501425"/>
    </source>
</evidence>
<dbReference type="RefSeq" id="WP_343776206.1">
    <property type="nucleotide sequence ID" value="NZ_BAAADQ010000001.1"/>
</dbReference>
<proteinExistence type="predicted"/>
<dbReference type="EMBL" id="BAAADQ010000001">
    <property type="protein sequence ID" value="GAA0532584.1"/>
    <property type="molecule type" value="Genomic_DNA"/>
</dbReference>
<dbReference type="EMBL" id="JBEDNW010000001">
    <property type="protein sequence ID" value="MEZ3165873.1"/>
    <property type="molecule type" value="Genomic_DNA"/>
</dbReference>
<gene>
    <name evidence="2" type="ORF">ABNG02_00865</name>
    <name evidence="1" type="ORF">GCM10008994_04140</name>
</gene>
<accession>A0AAV3SNS9</accession>
<evidence type="ECO:0000313" key="1">
    <source>
        <dbReference type="EMBL" id="GAA0532584.1"/>
    </source>
</evidence>
<keyword evidence="4" id="KW-1185">Reference proteome</keyword>
<sequence>MEITDPTGEQEQAMIEYEPTNDELSKIIEAEPKTRDHKVRAQFWFDDDGNIEMKIAHREQYVHWLDYPEYLICEINAGGKVREEKHVMERLREIKRRIEYPA</sequence>
<comment type="caution">
    <text evidence="1">The sequence shown here is derived from an EMBL/GenBank/DDBJ whole genome shotgun (WGS) entry which is preliminary data.</text>
</comment>
<organism evidence="1 3">
    <name type="scientific">Halorubrum ejinorense</name>
    <dbReference type="NCBI Taxonomy" id="425309"/>
    <lineage>
        <taxon>Archaea</taxon>
        <taxon>Methanobacteriati</taxon>
        <taxon>Methanobacteriota</taxon>
        <taxon>Stenosarchaea group</taxon>
        <taxon>Halobacteria</taxon>
        <taxon>Halobacteriales</taxon>
        <taxon>Haloferacaceae</taxon>
        <taxon>Halorubrum</taxon>
    </lineage>
</organism>
<dbReference type="Proteomes" id="UP001567571">
    <property type="component" value="Unassembled WGS sequence"/>
</dbReference>
<evidence type="ECO:0000313" key="2">
    <source>
        <dbReference type="EMBL" id="MEZ3165873.1"/>
    </source>
</evidence>
<dbReference type="Proteomes" id="UP001501425">
    <property type="component" value="Unassembled WGS sequence"/>
</dbReference>
<reference evidence="2 4" key="3">
    <citation type="submission" date="2024-06" db="EMBL/GenBank/DDBJ databases">
        <title>Halorubrum miltondacostae sp. nov., a potential PHA producer isolated from an inland solar saltern in Rio Maior, Portugal.</title>
        <authorList>
            <person name="Albuquerque L."/>
            <person name="Viver T."/>
            <person name="Barroso C."/>
            <person name="Claudino R."/>
            <person name="Galvan M."/>
            <person name="Simoes G."/>
            <person name="Lobo Da Cunha A."/>
            <person name="Egas C."/>
        </authorList>
    </citation>
    <scope>NUCLEOTIDE SEQUENCE [LARGE SCALE GENOMIC DNA]</scope>
    <source>
        <strain evidence="2 4">DSM 18646</strain>
    </source>
</reference>
<evidence type="ECO:0000313" key="4">
    <source>
        <dbReference type="Proteomes" id="UP001567571"/>
    </source>
</evidence>
<dbReference type="AlphaFoldDB" id="A0AAV3SNS9"/>
<reference evidence="1" key="2">
    <citation type="submission" date="2023-12" db="EMBL/GenBank/DDBJ databases">
        <authorList>
            <person name="Sun Q."/>
            <person name="Inoue M."/>
        </authorList>
    </citation>
    <scope>NUCLEOTIDE SEQUENCE</scope>
    <source>
        <strain evidence="1">JCM 14265</strain>
    </source>
</reference>